<keyword evidence="1" id="KW-1133">Transmembrane helix</keyword>
<protein>
    <submittedName>
        <fullName evidence="2">Uncharacterized protein</fullName>
    </submittedName>
</protein>
<evidence type="ECO:0000313" key="2">
    <source>
        <dbReference type="EMBL" id="MDR6208212.1"/>
    </source>
</evidence>
<reference evidence="2 3" key="1">
    <citation type="submission" date="2023-08" db="EMBL/GenBank/DDBJ databases">
        <title>Genome sequencing of plant associated microbes to promote plant fitness in Sorghum bicolor and Oryza sativa.</title>
        <authorList>
            <person name="Coleman-Derr D."/>
        </authorList>
    </citation>
    <scope>NUCLEOTIDE SEQUENCE [LARGE SCALE GENOMIC DNA]</scope>
    <source>
        <strain evidence="2 3">SLBN-33</strain>
    </source>
</reference>
<dbReference type="AlphaFoldDB" id="A0ABD5CSH1"/>
<dbReference type="Proteomes" id="UP001245184">
    <property type="component" value="Unassembled WGS sequence"/>
</dbReference>
<accession>A0ABD5CSH1</accession>
<name>A0ABD5CSH1_9BURK</name>
<keyword evidence="1" id="KW-0812">Transmembrane</keyword>
<feature type="transmembrane region" description="Helical" evidence="1">
    <location>
        <begin position="39"/>
        <end position="61"/>
    </location>
</feature>
<organism evidence="2 3">
    <name type="scientific">Paraburkholderia graminis</name>
    <dbReference type="NCBI Taxonomy" id="60548"/>
    <lineage>
        <taxon>Bacteria</taxon>
        <taxon>Pseudomonadati</taxon>
        <taxon>Pseudomonadota</taxon>
        <taxon>Betaproteobacteria</taxon>
        <taxon>Burkholderiales</taxon>
        <taxon>Burkholderiaceae</taxon>
        <taxon>Paraburkholderia</taxon>
    </lineage>
</organism>
<dbReference type="RefSeq" id="WP_310035684.1">
    <property type="nucleotide sequence ID" value="NZ_JAVIZN010000003.1"/>
</dbReference>
<comment type="caution">
    <text evidence="2">The sequence shown here is derived from an EMBL/GenBank/DDBJ whole genome shotgun (WGS) entry which is preliminary data.</text>
</comment>
<sequence>MSVRSGELRQTASGLLRPSVDSQIGDEPKISNRAKKYAMTFRPSTAVAIGVAIVACVSAIAQATDQANLDSPSQGRLIAEAVMRPRIVERVLAEVGDQCAKRIPSLEALAAESTKVWHNRNGKYLIASAKYREDLRAMIESRPDSEQTRALRQLIGPEVDVVVTKVSNQIMARFKTDFEQKPADTEVNCRTYLEGAENGKLDMKEQATDVARFLDQVAAGQPTWPKQQ</sequence>
<gene>
    <name evidence="2" type="ORF">QF025_007013</name>
</gene>
<evidence type="ECO:0000256" key="1">
    <source>
        <dbReference type="SAM" id="Phobius"/>
    </source>
</evidence>
<evidence type="ECO:0000313" key="3">
    <source>
        <dbReference type="Proteomes" id="UP001245184"/>
    </source>
</evidence>
<keyword evidence="1" id="KW-0472">Membrane</keyword>
<dbReference type="EMBL" id="JAVIZN010000003">
    <property type="protein sequence ID" value="MDR6208212.1"/>
    <property type="molecule type" value="Genomic_DNA"/>
</dbReference>
<proteinExistence type="predicted"/>